<dbReference type="EMBL" id="FQXV01000005">
    <property type="protein sequence ID" value="SHH97999.1"/>
    <property type="molecule type" value="Genomic_DNA"/>
</dbReference>
<dbReference type="InterPro" id="IPR023346">
    <property type="entry name" value="Lysozyme-like_dom_sf"/>
</dbReference>
<feature type="transmembrane region" description="Helical" evidence="1">
    <location>
        <begin position="27"/>
        <end position="46"/>
    </location>
</feature>
<reference evidence="3 4" key="1">
    <citation type="submission" date="2016-11" db="EMBL/GenBank/DDBJ databases">
        <authorList>
            <person name="Jaros S."/>
            <person name="Januszkiewicz K."/>
            <person name="Wedrychowicz H."/>
        </authorList>
    </citation>
    <scope>NUCLEOTIDE SEQUENCE [LARGE SCALE GENOMIC DNA]</scope>
    <source>
        <strain evidence="3 4">DSM 10068</strain>
    </source>
</reference>
<keyword evidence="1" id="KW-0812">Transmembrane</keyword>
<dbReference type="RefSeq" id="WP_073077794.1">
    <property type="nucleotide sequence ID" value="NZ_FQXV01000005.1"/>
</dbReference>
<dbReference type="Gene3D" id="1.10.530.10">
    <property type="match status" value="1"/>
</dbReference>
<keyword evidence="4" id="KW-1185">Reference proteome</keyword>
<dbReference type="Proteomes" id="UP000183995">
    <property type="component" value="Unassembled WGS sequence"/>
</dbReference>
<evidence type="ECO:0000256" key="1">
    <source>
        <dbReference type="SAM" id="Phobius"/>
    </source>
</evidence>
<dbReference type="Pfam" id="PF01464">
    <property type="entry name" value="SLT"/>
    <property type="match status" value="1"/>
</dbReference>
<dbReference type="STRING" id="1123282.SAMN02745823_01737"/>
<feature type="domain" description="Transglycosylase SLT" evidence="2">
    <location>
        <begin position="207"/>
        <end position="308"/>
    </location>
</feature>
<evidence type="ECO:0000259" key="2">
    <source>
        <dbReference type="Pfam" id="PF01464"/>
    </source>
</evidence>
<evidence type="ECO:0000313" key="4">
    <source>
        <dbReference type="Proteomes" id="UP000183995"/>
    </source>
</evidence>
<dbReference type="OrthoDB" id="1864076at2"/>
<accession>A0A1M5XE12</accession>
<organism evidence="3 4">
    <name type="scientific">Sporobacter termitidis DSM 10068</name>
    <dbReference type="NCBI Taxonomy" id="1123282"/>
    <lineage>
        <taxon>Bacteria</taxon>
        <taxon>Bacillati</taxon>
        <taxon>Bacillota</taxon>
        <taxon>Clostridia</taxon>
        <taxon>Eubacteriales</taxon>
        <taxon>Oscillospiraceae</taxon>
        <taxon>Sporobacter</taxon>
    </lineage>
</organism>
<protein>
    <submittedName>
        <fullName evidence="3">Soluble lytic murein transglycosylase</fullName>
    </submittedName>
</protein>
<name>A0A1M5XE12_9FIRM</name>
<keyword evidence="1" id="KW-1133">Transmembrane helix</keyword>
<keyword evidence="1" id="KW-0472">Membrane</keyword>
<sequence length="330" mass="35669">MYIFKKRQDSHDEPPADIGRHCSRSRIAILFVIMAAFIAVSSLPAIKTGETTYQTEQNERPDALKAETIVYAEPEPSLPPKTAYSCITIIDITRAEAMQFKAAQAAEAQFAAEQAEAAPAKTAADTTPVKAVKAEVAQTEEVQAEAVLADTAQAAAVPPADTAPDTTAPVDTAPAGTTQADTASPIYNPNVPLSAELQQYLYDLCAQRNLDYKMVLAIIRHESGFKAGALGGGNNYGLFQINICHHKSLSATLKTGNTPYDPKTNMNWGTYLLSCLYARYSNSYSGEDLTKAVLSSYNKGTGGFERYGYATKYIQAYYKALDVVNGWFAS</sequence>
<gene>
    <name evidence="3" type="ORF">SAMN02745823_01737</name>
</gene>
<dbReference type="InterPro" id="IPR008258">
    <property type="entry name" value="Transglycosylase_SLT_dom_1"/>
</dbReference>
<proteinExistence type="predicted"/>
<dbReference type="SUPFAM" id="SSF53955">
    <property type="entry name" value="Lysozyme-like"/>
    <property type="match status" value="1"/>
</dbReference>
<dbReference type="AlphaFoldDB" id="A0A1M5XE12"/>
<evidence type="ECO:0000313" key="3">
    <source>
        <dbReference type="EMBL" id="SHH97999.1"/>
    </source>
</evidence>